<proteinExistence type="predicted"/>
<dbReference type="EMBL" id="BKCJ010004648">
    <property type="protein sequence ID" value="GEU62289.1"/>
    <property type="molecule type" value="Genomic_DNA"/>
</dbReference>
<feature type="domain" description="Reverse transcriptase Ty1/copia-type" evidence="3">
    <location>
        <begin position="671"/>
        <end position="785"/>
    </location>
</feature>
<protein>
    <submittedName>
        <fullName evidence="6">Ribonuclease H-like domain-containing protein</fullName>
    </submittedName>
</protein>
<evidence type="ECO:0000259" key="5">
    <source>
        <dbReference type="Pfam" id="PF22936"/>
    </source>
</evidence>
<evidence type="ECO:0000313" key="6">
    <source>
        <dbReference type="EMBL" id="GEU62289.1"/>
    </source>
</evidence>
<accession>A0A6L2LMG6</accession>
<dbReference type="Pfam" id="PF13976">
    <property type="entry name" value="gag_pre-integrs"/>
    <property type="match status" value="1"/>
</dbReference>
<feature type="coiled-coil region" evidence="1">
    <location>
        <begin position="628"/>
        <end position="662"/>
    </location>
</feature>
<dbReference type="Pfam" id="PF07727">
    <property type="entry name" value="RVT_2"/>
    <property type="match status" value="1"/>
</dbReference>
<organism evidence="6">
    <name type="scientific">Tanacetum cinerariifolium</name>
    <name type="common">Dalmatian daisy</name>
    <name type="synonym">Chrysanthemum cinerariifolium</name>
    <dbReference type="NCBI Taxonomy" id="118510"/>
    <lineage>
        <taxon>Eukaryota</taxon>
        <taxon>Viridiplantae</taxon>
        <taxon>Streptophyta</taxon>
        <taxon>Embryophyta</taxon>
        <taxon>Tracheophyta</taxon>
        <taxon>Spermatophyta</taxon>
        <taxon>Magnoliopsida</taxon>
        <taxon>eudicotyledons</taxon>
        <taxon>Gunneridae</taxon>
        <taxon>Pentapetalae</taxon>
        <taxon>asterids</taxon>
        <taxon>campanulids</taxon>
        <taxon>Asterales</taxon>
        <taxon>Asteraceae</taxon>
        <taxon>Asteroideae</taxon>
        <taxon>Anthemideae</taxon>
        <taxon>Anthemidinae</taxon>
        <taxon>Tanacetum</taxon>
    </lineage>
</organism>
<dbReference type="InterPro" id="IPR025724">
    <property type="entry name" value="GAG-pre-integrase_dom"/>
</dbReference>
<gene>
    <name evidence="6" type="ORF">Tci_034267</name>
</gene>
<dbReference type="InterPro" id="IPR054722">
    <property type="entry name" value="PolX-like_BBD"/>
</dbReference>
<evidence type="ECO:0000259" key="3">
    <source>
        <dbReference type="Pfam" id="PF07727"/>
    </source>
</evidence>
<dbReference type="InterPro" id="IPR013103">
    <property type="entry name" value="RVT_2"/>
</dbReference>
<feature type="domain" description="Retrovirus-related Pol polyprotein from transposon TNT 1-94-like beta-barrel" evidence="5">
    <location>
        <begin position="338"/>
        <end position="410"/>
    </location>
</feature>
<evidence type="ECO:0000256" key="2">
    <source>
        <dbReference type="SAM" id="MobiDB-lite"/>
    </source>
</evidence>
<dbReference type="Pfam" id="PF22936">
    <property type="entry name" value="Pol_BBD"/>
    <property type="match status" value="1"/>
</dbReference>
<feature type="domain" description="GAG-pre-integrase" evidence="4">
    <location>
        <begin position="444"/>
        <end position="517"/>
    </location>
</feature>
<sequence>MSANDKFGLGYGDYRFGSILSYENEFLQSVFMNKESDLENTPVNDRYVKGMHAVPPPITGNYSLLDLSVEPPTSMPEPVANELKVVCEPRVWTDAPIIKEYESDSDDDSVSNGQEDKDKPSFVSTDNVKHVNTSRESINETNKSNHCLKFEKKNSQGSTRKGLGYAFTQKTCFVCGSFSQFIRDCDFHEKRMAKQAALTASKDKATGPRKTKPVWNNVRRVNHANKLVPSTVLTKAGKFQVNAARQNFTSPATSTSAASKVNTDKPFVNDKRPKRIFLRLIHFPKGPFIKQQHKVLLFHTKKLILLEISHFVLLGEMGILLLRPQQDHPYKALKDKGIVDSGCSRHMTWNKAHLVEYQDFRGGSVAFGGSNGRITGKGKIKTGRLDFEDVYYVEELKHYNLFSVSQICDKKNKVLFTDTDCLVLSPDFKLPDENQVLKIPRQHNMYSFNLKNITPSRDLACLLAKASIDESNKWYRRLGHVNFKNLNKLVKGNPVRGLPSKIFENNHSCVACQKGKQHKAFCKAKSENKPNVAGKGHAWMFDLDYLTNSMNYEPVSLENQANKYVGPQKANHSAGTQVNVDQGVNSKEIDITDKHLVLPIWSTYSTNVKSSGDKIEKNTSFKTCEKPVSQVEQVFLEELEKLKRHEQEAHNAAESLRKEATQNIQQPSTSSTKWVFRNKKDERGIVVWKKVRLVAQGHTQEEGIDYEEFFTPVAKIKAIRLFLAYASFMGFMVYQMDVKSAFMYGTIEEEVYVCQPLGFEDPDHPDKVYKVVKALHGLHQAPRACPDQTVSDKDSSNPLMADNLPKIVWYSTHHVALMKSWLVQKQTTLGQTTTGKEISNPFMAGSLPKTMLLTFIHVNDVTRLQALVDKKKVVVTEATIRDALCLDDAEGDLSLHSTKYTSPALTQKVFANMKRVGKGFSGVDTPLFEGMIVAQEVGEGDPDEVHVKDVNAAGVIPEGAASVADDDGAGISMDLLQNLLDTCTTLTRRVEHLEHDKIAQALEITKIETSDDTVMDDVSKQGRMIADMDADVDVTLKDVAADVKDVQDAEMEENDEESEPAELQEVVEVVTIAKLITEVVTAASATITAATPQLTTAAVPILTAAPSAARRRKGVVIRDPKETATPSTIIHSEAKSKDKGKGILVEESKPLKKQAQIKHDEAYAREKNMMIYLRNVAGFKMYYFKGMTYDDIHLIFEKKFNSNVAFLVNTKEQIDEEESRALKRINEVPNDEDDVYTEATPLALKVSVVDYEIYNEHNKPYYKIKRADGSHQLYLSFLSMLRNFDREDLEALWRLVKERFAFTKPKNFFDDFLLTTLGVMFEKPDIQAQIWKNQRSLHGQAKVKSWKLLESCDMQIITFTTTQLILLVERKYPLTRFTLDQMLNNVRLEVEEESEVSLELLSFGVDAAEESQGKHAK</sequence>
<comment type="caution">
    <text evidence="6">The sequence shown here is derived from an EMBL/GenBank/DDBJ whole genome shotgun (WGS) entry which is preliminary data.</text>
</comment>
<reference evidence="6" key="1">
    <citation type="journal article" date="2019" name="Sci. Rep.">
        <title>Draft genome of Tanacetum cinerariifolium, the natural source of mosquito coil.</title>
        <authorList>
            <person name="Yamashiro T."/>
            <person name="Shiraishi A."/>
            <person name="Satake H."/>
            <person name="Nakayama K."/>
        </authorList>
    </citation>
    <scope>NUCLEOTIDE SEQUENCE</scope>
</reference>
<feature type="region of interest" description="Disordered" evidence="2">
    <location>
        <begin position="102"/>
        <end position="141"/>
    </location>
</feature>
<evidence type="ECO:0000259" key="4">
    <source>
        <dbReference type="Pfam" id="PF13976"/>
    </source>
</evidence>
<feature type="compositionally biased region" description="Polar residues" evidence="2">
    <location>
        <begin position="122"/>
        <end position="141"/>
    </location>
</feature>
<name>A0A6L2LMG6_TANCI</name>
<evidence type="ECO:0000256" key="1">
    <source>
        <dbReference type="SAM" id="Coils"/>
    </source>
</evidence>
<keyword evidence="1" id="KW-0175">Coiled coil</keyword>